<feature type="short sequence motif" description="'HIGH' region" evidence="10">
    <location>
        <begin position="74"/>
        <end position="84"/>
    </location>
</feature>
<feature type="binding site" evidence="10">
    <location>
        <position position="260"/>
    </location>
    <ligand>
        <name>Zn(2+)</name>
        <dbReference type="ChEBI" id="CHEBI:29105"/>
    </ligand>
</feature>
<feature type="short sequence motif" description="'KMSKS' region" evidence="10">
    <location>
        <begin position="318"/>
        <end position="322"/>
    </location>
</feature>
<comment type="caution">
    <text evidence="12">The sequence shown here is derived from an EMBL/GenBank/DDBJ whole genome shotgun (WGS) entry which is preliminary data.</text>
</comment>
<dbReference type="InterPro" id="IPR024909">
    <property type="entry name" value="Cys-tRNA/MSH_ligase"/>
</dbReference>
<keyword evidence="4 10" id="KW-0436">Ligase</keyword>
<keyword evidence="7 10" id="KW-0862">Zinc</keyword>
<dbReference type="Pfam" id="PF01406">
    <property type="entry name" value="tRNA-synt_1e"/>
    <property type="match status" value="1"/>
</dbReference>
<evidence type="ECO:0000256" key="3">
    <source>
        <dbReference type="ARBA" id="ARBA00011245"/>
    </source>
</evidence>
<feature type="binding site" evidence="10">
    <location>
        <position position="312"/>
    </location>
    <ligand>
        <name>L-cysteinyl-5'-AMP</name>
        <dbReference type="ChEBI" id="CHEBI:144924"/>
    </ligand>
</feature>
<evidence type="ECO:0000313" key="12">
    <source>
        <dbReference type="EMBL" id="MCP2257579.1"/>
    </source>
</evidence>
<dbReference type="InterPro" id="IPR014729">
    <property type="entry name" value="Rossmann-like_a/b/a_fold"/>
</dbReference>
<dbReference type="InterPro" id="IPR017812">
    <property type="entry name" value="Mycothiol_ligase_MshC"/>
</dbReference>
<evidence type="ECO:0000313" key="13">
    <source>
        <dbReference type="Proteomes" id="UP001205311"/>
    </source>
</evidence>
<evidence type="ECO:0000256" key="5">
    <source>
        <dbReference type="ARBA" id="ARBA00022723"/>
    </source>
</evidence>
<feature type="binding site" evidence="10">
    <location>
        <position position="256"/>
    </location>
    <ligand>
        <name>L-cysteinyl-5'-AMP</name>
        <dbReference type="ChEBI" id="CHEBI:144924"/>
    </ligand>
</feature>
<feature type="binding site" evidence="10">
    <location>
        <begin position="278"/>
        <end position="280"/>
    </location>
    <ligand>
        <name>L-cysteinyl-5'-AMP</name>
        <dbReference type="ChEBI" id="CHEBI:144924"/>
    </ligand>
</feature>
<keyword evidence="13" id="KW-1185">Reference proteome</keyword>
<dbReference type="HAMAP" id="MF_01697">
    <property type="entry name" value="MshC"/>
    <property type="match status" value="1"/>
</dbReference>
<feature type="short sequence motif" description="'ERGGDP' region" evidence="10">
    <location>
        <begin position="216"/>
        <end position="221"/>
    </location>
</feature>
<evidence type="ECO:0000256" key="2">
    <source>
        <dbReference type="ARBA" id="ARBA00007723"/>
    </source>
</evidence>
<dbReference type="Gene3D" id="1.20.120.640">
    <property type="entry name" value="Anticodon-binding domain of a subclass of class I aminoacyl-tRNA synthetases"/>
    <property type="match status" value="1"/>
</dbReference>
<keyword evidence="6 10" id="KW-0547">Nucleotide-binding</keyword>
<evidence type="ECO:0000256" key="10">
    <source>
        <dbReference type="HAMAP-Rule" id="MF_01697"/>
    </source>
</evidence>
<name>A0ABT1HPZ6_STRSD</name>
<evidence type="ECO:0000259" key="11">
    <source>
        <dbReference type="Pfam" id="PF01406"/>
    </source>
</evidence>
<dbReference type="EC" id="6.3.1.13" evidence="10"/>
<feature type="binding site" evidence="10">
    <location>
        <begin position="72"/>
        <end position="75"/>
    </location>
    <ligand>
        <name>L-cysteinyl-5'-AMP</name>
        <dbReference type="ChEBI" id="CHEBI:144924"/>
    </ligand>
</feature>
<accession>A0ABT1HPZ6</accession>
<dbReference type="NCBIfam" id="TIGR03447">
    <property type="entry name" value="mycothiol_MshC"/>
    <property type="match status" value="1"/>
</dbReference>
<dbReference type="PANTHER" id="PTHR10890:SF3">
    <property type="entry name" value="CYSTEINE--TRNA LIGASE, CYTOPLASMIC"/>
    <property type="match status" value="1"/>
</dbReference>
<evidence type="ECO:0000256" key="7">
    <source>
        <dbReference type="ARBA" id="ARBA00022833"/>
    </source>
</evidence>
<comment type="subunit">
    <text evidence="3 10">Monomer.</text>
</comment>
<dbReference type="GO" id="GO:0016874">
    <property type="term" value="F:ligase activity"/>
    <property type="evidence" value="ECO:0007669"/>
    <property type="project" value="UniProtKB-KW"/>
</dbReference>
<evidence type="ECO:0000256" key="8">
    <source>
        <dbReference type="ARBA" id="ARBA00022840"/>
    </source>
</evidence>
<comment type="similarity">
    <text evidence="2 10">Belongs to the class-I aminoacyl-tRNA synthetase family. MshC subfamily.</text>
</comment>
<dbReference type="SUPFAM" id="SSF52374">
    <property type="entry name" value="Nucleotidylyl transferase"/>
    <property type="match status" value="1"/>
</dbReference>
<dbReference type="InterPro" id="IPR032678">
    <property type="entry name" value="tRNA-synt_1_cat_dom"/>
</dbReference>
<dbReference type="Gene3D" id="3.40.50.620">
    <property type="entry name" value="HUPs"/>
    <property type="match status" value="1"/>
</dbReference>
<proteinExistence type="inferred from homology"/>
<dbReference type="Proteomes" id="UP001205311">
    <property type="component" value="Unassembled WGS sequence"/>
</dbReference>
<dbReference type="PRINTS" id="PR00983">
    <property type="entry name" value="TRNASYNTHCYS"/>
</dbReference>
<gene>
    <name evidence="10" type="primary">mshC</name>
    <name evidence="12" type="ORF">LX15_001264</name>
</gene>
<comment type="catalytic activity">
    <reaction evidence="9 10">
        <text>1D-myo-inositol 2-amino-2-deoxy-alpha-D-glucopyranoside + L-cysteine + ATP = 1D-myo-inositol 2-(L-cysteinylamino)-2-deoxy-alpha-D-glucopyranoside + AMP + diphosphate + H(+)</text>
        <dbReference type="Rhea" id="RHEA:26176"/>
        <dbReference type="ChEBI" id="CHEBI:15378"/>
        <dbReference type="ChEBI" id="CHEBI:30616"/>
        <dbReference type="ChEBI" id="CHEBI:33019"/>
        <dbReference type="ChEBI" id="CHEBI:35235"/>
        <dbReference type="ChEBI" id="CHEBI:58886"/>
        <dbReference type="ChEBI" id="CHEBI:58887"/>
        <dbReference type="ChEBI" id="CHEBI:456215"/>
        <dbReference type="EC" id="6.3.1.13"/>
    </reaction>
</comment>
<reference evidence="12 13" key="1">
    <citation type="submission" date="2022-06" db="EMBL/GenBank/DDBJ databases">
        <title>Genomic Encyclopedia of Archaeal and Bacterial Type Strains, Phase II (KMG-II): from individual species to whole genera.</title>
        <authorList>
            <person name="Goeker M."/>
        </authorList>
    </citation>
    <scope>NUCLEOTIDE SEQUENCE [LARGE SCALE GENOMIC DNA]</scope>
    <source>
        <strain evidence="12 13">DSM 40477</strain>
    </source>
</reference>
<feature type="domain" description="tRNA synthetases class I catalytic" evidence="11">
    <location>
        <begin position="66"/>
        <end position="364"/>
    </location>
</feature>
<dbReference type="CDD" id="cd00672">
    <property type="entry name" value="CysRS_core"/>
    <property type="match status" value="1"/>
</dbReference>
<evidence type="ECO:0000256" key="9">
    <source>
        <dbReference type="ARBA" id="ARBA00048350"/>
    </source>
</evidence>
<feature type="binding site" evidence="10">
    <location>
        <begin position="110"/>
        <end position="112"/>
    </location>
    <ligand>
        <name>L-cysteinyl-5'-AMP</name>
        <dbReference type="ChEBI" id="CHEBI:144924"/>
    </ligand>
</feature>
<dbReference type="PANTHER" id="PTHR10890">
    <property type="entry name" value="CYSTEINYL-TRNA SYNTHETASE"/>
    <property type="match status" value="1"/>
</dbReference>
<keyword evidence="8 10" id="KW-0067">ATP-binding</keyword>
<organism evidence="12 13">
    <name type="scientific">Streptoalloteichus tenebrarius (strain ATCC 17920 / DSM 40477 / JCM 4838 / CBS 697.72 / NBRC 16177 / NCIMB 11028 / NRRL B-12390 / A12253. 1 / ISP 5477)</name>
    <name type="common">Streptomyces tenebrarius</name>
    <dbReference type="NCBI Taxonomy" id="1933"/>
    <lineage>
        <taxon>Bacteria</taxon>
        <taxon>Bacillati</taxon>
        <taxon>Actinomycetota</taxon>
        <taxon>Actinomycetes</taxon>
        <taxon>Pseudonocardiales</taxon>
        <taxon>Pseudonocardiaceae</taxon>
        <taxon>Streptoalloteichus</taxon>
    </lineage>
</organism>
<evidence type="ECO:0000256" key="6">
    <source>
        <dbReference type="ARBA" id="ARBA00022741"/>
    </source>
</evidence>
<comment type="cofactor">
    <cofactor evidence="10">
        <name>Zn(2+)</name>
        <dbReference type="ChEBI" id="CHEBI:29105"/>
    </cofactor>
    <text evidence="10">Binds 1 zinc ion per subunit.</text>
</comment>
<keyword evidence="5 10" id="KW-0479">Metal-binding</keyword>
<protein>
    <recommendedName>
        <fullName evidence="10">L-cysteine:1D-myo-inositol 2-amino-2-deoxy-alpha-D-glucopyranoside ligase</fullName>
        <shortName evidence="10">L-Cys:GlcN-Ins ligase</shortName>
        <ecNumber evidence="10">6.3.1.13</ecNumber>
    </recommendedName>
    <alternativeName>
        <fullName evidence="10">Mycothiol ligase</fullName>
        <shortName evidence="10">MSH ligase</shortName>
    </alternativeName>
</protein>
<comment type="function">
    <text evidence="1 10">Catalyzes the ATP-dependent condensation of GlcN-Ins and L-cysteine to form L-Cys-GlcN-Ins.</text>
</comment>
<feature type="binding site" evidence="10">
    <location>
        <position position="285"/>
    </location>
    <ligand>
        <name>Zn(2+)</name>
        <dbReference type="ChEBI" id="CHEBI:29105"/>
    </ligand>
</feature>
<dbReference type="EMBL" id="JAMTCP010000004">
    <property type="protein sequence ID" value="MCP2257579.1"/>
    <property type="molecule type" value="Genomic_DNA"/>
</dbReference>
<sequence>MAAVGGCPRQDRERRPVISLTVLLVRVENMQPWSSVPVPRVPGTPRPLRLFDTATAEVRPTAPGRTARLYVCGITPYDATHLGHAATYLAFDLVHRVWLDNGHDVHYVQNVTDVDDPLLERAERDREDWVVLAMRETALFREDMEALRVLPPRDFVGAVEAIPEIVEVVGKLLASGVAYRVDDPEYPDIYFDHRASGRFGYESNYDEATMAALFAERGGDPERKGKRHPLDALLWRMARDGEPSWESELGAGRPGWHVECSAIALNRLGMSFDVQGGGSDLAFPHHEFSAAHAEALTNEFPFARHYTHAGMIGLDGEKMSKSRGNLVFVSRLRADRVDPMAVRLGLLSGHYRADRPWTDDVLAQGQTRLERWREAVALPTGPAAEPVVARLRDHLSDDLDTPAALAAVDAWASEALTRRDGGDPAAPALVRTAVDALLGVEL</sequence>
<feature type="binding site" evidence="10">
    <location>
        <position position="72"/>
    </location>
    <ligand>
        <name>Zn(2+)</name>
        <dbReference type="ChEBI" id="CHEBI:29105"/>
    </ligand>
</feature>
<evidence type="ECO:0000256" key="4">
    <source>
        <dbReference type="ARBA" id="ARBA00022598"/>
    </source>
</evidence>
<evidence type="ECO:0000256" key="1">
    <source>
        <dbReference type="ARBA" id="ARBA00003679"/>
    </source>
</evidence>
<feature type="binding site" evidence="10">
    <location>
        <position position="87"/>
    </location>
    <ligand>
        <name>L-cysteinyl-5'-AMP</name>
        <dbReference type="ChEBI" id="CHEBI:144924"/>
    </ligand>
</feature>